<keyword evidence="3" id="KW-1185">Reference proteome</keyword>
<feature type="transmembrane region" description="Helical" evidence="1">
    <location>
        <begin position="171"/>
        <end position="190"/>
    </location>
</feature>
<protein>
    <submittedName>
        <fullName evidence="2">Uncharacterized protein</fullName>
    </submittedName>
</protein>
<keyword evidence="1" id="KW-1133">Transmembrane helix</keyword>
<comment type="caution">
    <text evidence="2">The sequence shown here is derived from an EMBL/GenBank/DDBJ whole genome shotgun (WGS) entry which is preliminary data.</text>
</comment>
<evidence type="ECO:0000313" key="3">
    <source>
        <dbReference type="Proteomes" id="UP000272400"/>
    </source>
</evidence>
<sequence>MDTPGPRLRRLRGTWLYGTLLLSLGAFGVVILLAPAAGTDPGRVLVGLLFLGSSMHVAATGWFYTLPEIRSHARARLGRYATVPLALVAGTAAVAAALPESAFRWALYAFFAWQFFHFQKQNLGMAALAASALRAGSLSRAERAAVVGTGVAGTGALLARPDLLGLHDARLAWVFPIACAAFLAGIGLGLHGLYRRGSRPPAFVAMYLGSLLFFTPVFLLDAPYAAVAGLILAHGLQYLLIVGMVAVTPRPGGGPLGVATMFAIALAGGFLLNLASHLHGSPHAWERALYGAFLGVTMAHFVIDAGLWRLREEFPRRFLTAHLPYLLKP</sequence>
<keyword evidence="1" id="KW-0812">Transmembrane</keyword>
<feature type="transmembrane region" description="Helical" evidence="1">
    <location>
        <begin position="44"/>
        <end position="65"/>
    </location>
</feature>
<proteinExistence type="predicted"/>
<feature type="transmembrane region" description="Helical" evidence="1">
    <location>
        <begin position="15"/>
        <end position="38"/>
    </location>
</feature>
<feature type="transmembrane region" description="Helical" evidence="1">
    <location>
        <begin position="77"/>
        <end position="96"/>
    </location>
</feature>
<dbReference type="EMBL" id="RJKE01000001">
    <property type="protein sequence ID" value="ROO90837.1"/>
    <property type="molecule type" value="Genomic_DNA"/>
</dbReference>
<dbReference type="AlphaFoldDB" id="A0A3N1DBD0"/>
<evidence type="ECO:0000256" key="1">
    <source>
        <dbReference type="SAM" id="Phobius"/>
    </source>
</evidence>
<gene>
    <name evidence="2" type="ORF">EDD29_8576</name>
</gene>
<keyword evidence="1" id="KW-0472">Membrane</keyword>
<accession>A0A3N1DBD0</accession>
<reference evidence="2 3" key="1">
    <citation type="submission" date="2018-11" db="EMBL/GenBank/DDBJ databases">
        <title>Sequencing the genomes of 1000 actinobacteria strains.</title>
        <authorList>
            <person name="Klenk H.-P."/>
        </authorList>
    </citation>
    <scope>NUCLEOTIDE SEQUENCE [LARGE SCALE GENOMIC DNA]</scope>
    <source>
        <strain evidence="2 3">DSM 44254</strain>
    </source>
</reference>
<evidence type="ECO:0000313" key="2">
    <source>
        <dbReference type="EMBL" id="ROO90837.1"/>
    </source>
</evidence>
<feature type="transmembrane region" description="Helical" evidence="1">
    <location>
        <begin position="288"/>
        <end position="308"/>
    </location>
</feature>
<feature type="transmembrane region" description="Helical" evidence="1">
    <location>
        <begin position="254"/>
        <end position="276"/>
    </location>
</feature>
<name>A0A3N1DBD0_9ACTN</name>
<dbReference type="Proteomes" id="UP000272400">
    <property type="component" value="Unassembled WGS sequence"/>
</dbReference>
<organism evidence="2 3">
    <name type="scientific">Actinocorallia herbida</name>
    <dbReference type="NCBI Taxonomy" id="58109"/>
    <lineage>
        <taxon>Bacteria</taxon>
        <taxon>Bacillati</taxon>
        <taxon>Actinomycetota</taxon>
        <taxon>Actinomycetes</taxon>
        <taxon>Streptosporangiales</taxon>
        <taxon>Thermomonosporaceae</taxon>
        <taxon>Actinocorallia</taxon>
    </lineage>
</organism>
<feature type="transmembrane region" description="Helical" evidence="1">
    <location>
        <begin position="226"/>
        <end position="247"/>
    </location>
</feature>
<feature type="transmembrane region" description="Helical" evidence="1">
    <location>
        <begin position="202"/>
        <end position="220"/>
    </location>
</feature>